<name>A0A8H3ZU67_9PEZI</name>
<feature type="domain" description="2EXR" evidence="1">
    <location>
        <begin position="74"/>
        <end position="157"/>
    </location>
</feature>
<gene>
    <name evidence="2" type="ORF">GQ607_000094</name>
</gene>
<organism evidence="2 3">
    <name type="scientific">Colletotrichum asianum</name>
    <dbReference type="NCBI Taxonomy" id="702518"/>
    <lineage>
        <taxon>Eukaryota</taxon>
        <taxon>Fungi</taxon>
        <taxon>Dikarya</taxon>
        <taxon>Ascomycota</taxon>
        <taxon>Pezizomycotina</taxon>
        <taxon>Sordariomycetes</taxon>
        <taxon>Hypocreomycetidae</taxon>
        <taxon>Glomerellales</taxon>
        <taxon>Glomerellaceae</taxon>
        <taxon>Colletotrichum</taxon>
        <taxon>Colletotrichum gloeosporioides species complex</taxon>
    </lineage>
</organism>
<evidence type="ECO:0000259" key="1">
    <source>
        <dbReference type="Pfam" id="PF20150"/>
    </source>
</evidence>
<dbReference type="Pfam" id="PF20150">
    <property type="entry name" value="2EXR"/>
    <property type="match status" value="1"/>
</dbReference>
<dbReference type="OrthoDB" id="3561261at2759"/>
<dbReference type="AlphaFoldDB" id="A0A8H3ZU67"/>
<accession>A0A8H3ZU67</accession>
<proteinExistence type="predicted"/>
<dbReference type="PANTHER" id="PTHR35910">
    <property type="entry name" value="2EXR DOMAIN-CONTAINING PROTEIN"/>
    <property type="match status" value="1"/>
</dbReference>
<sequence length="296" mass="34099">MDGLHLSAAATAQGVSEQFRIIEKMVQMGAEQSARCRAPSQTKRLMEIQKELIDMIEVQTRIIERLPMISRPTFHRFSRLPNELRHMIWELALPGTRIFCPQRDAEDDICLLEKHKRPAILHTCSESRKVAEKHGDFQFGRNGSRAYGCWFNNNRDIAFIQDFMWHPSNAQLPLDNCRIIAVECTNFTTKNDCIATMKWILMHVPKCQKVIICSRPDSDNLRSPQMFALRDNEQVRIFGTLYEGAATWGDSKRILENFFSQQATLDAFQITEKELPGLEGLSRDSHLNFKGLSIAW</sequence>
<keyword evidence="3" id="KW-1185">Reference proteome</keyword>
<reference evidence="2 3" key="1">
    <citation type="submission" date="2019-12" db="EMBL/GenBank/DDBJ databases">
        <title>A genome sequence resource for the geographically widespread anthracnose pathogen Colletotrichum asianum.</title>
        <authorList>
            <person name="Meng Y."/>
        </authorList>
    </citation>
    <scope>NUCLEOTIDE SEQUENCE [LARGE SCALE GENOMIC DNA]</scope>
    <source>
        <strain evidence="2 3">ICMP 18580</strain>
    </source>
</reference>
<dbReference type="Proteomes" id="UP000434172">
    <property type="component" value="Unassembled WGS sequence"/>
</dbReference>
<dbReference type="EMBL" id="WOWK01000001">
    <property type="protein sequence ID" value="KAF0332078.1"/>
    <property type="molecule type" value="Genomic_DNA"/>
</dbReference>
<dbReference type="PANTHER" id="PTHR35910:SF6">
    <property type="entry name" value="2EXR DOMAIN-CONTAINING PROTEIN"/>
    <property type="match status" value="1"/>
</dbReference>
<evidence type="ECO:0000313" key="3">
    <source>
        <dbReference type="Proteomes" id="UP000434172"/>
    </source>
</evidence>
<dbReference type="InterPro" id="IPR045518">
    <property type="entry name" value="2EXR"/>
</dbReference>
<comment type="caution">
    <text evidence="2">The sequence shown here is derived from an EMBL/GenBank/DDBJ whole genome shotgun (WGS) entry which is preliminary data.</text>
</comment>
<evidence type="ECO:0000313" key="2">
    <source>
        <dbReference type="EMBL" id="KAF0332078.1"/>
    </source>
</evidence>
<protein>
    <recommendedName>
        <fullName evidence="1">2EXR domain-containing protein</fullName>
    </recommendedName>
</protein>